<proteinExistence type="predicted"/>
<evidence type="ECO:0000313" key="2">
    <source>
        <dbReference type="Proteomes" id="UP001151760"/>
    </source>
</evidence>
<accession>A0ABQ5FLE8</accession>
<reference evidence="1" key="2">
    <citation type="submission" date="2022-01" db="EMBL/GenBank/DDBJ databases">
        <authorList>
            <person name="Yamashiro T."/>
            <person name="Shiraishi A."/>
            <person name="Satake H."/>
            <person name="Nakayama K."/>
        </authorList>
    </citation>
    <scope>NUCLEOTIDE SEQUENCE</scope>
</reference>
<comment type="caution">
    <text evidence="1">The sequence shown here is derived from an EMBL/GenBank/DDBJ whole genome shotgun (WGS) entry which is preliminary data.</text>
</comment>
<organism evidence="1 2">
    <name type="scientific">Tanacetum coccineum</name>
    <dbReference type="NCBI Taxonomy" id="301880"/>
    <lineage>
        <taxon>Eukaryota</taxon>
        <taxon>Viridiplantae</taxon>
        <taxon>Streptophyta</taxon>
        <taxon>Embryophyta</taxon>
        <taxon>Tracheophyta</taxon>
        <taxon>Spermatophyta</taxon>
        <taxon>Magnoliopsida</taxon>
        <taxon>eudicotyledons</taxon>
        <taxon>Gunneridae</taxon>
        <taxon>Pentapetalae</taxon>
        <taxon>asterids</taxon>
        <taxon>campanulids</taxon>
        <taxon>Asterales</taxon>
        <taxon>Asteraceae</taxon>
        <taxon>Asteroideae</taxon>
        <taxon>Anthemideae</taxon>
        <taxon>Anthemidinae</taxon>
        <taxon>Tanacetum</taxon>
    </lineage>
</organism>
<dbReference type="Proteomes" id="UP001151760">
    <property type="component" value="Unassembled WGS sequence"/>
</dbReference>
<reference evidence="1" key="1">
    <citation type="journal article" date="2022" name="Int. J. Mol. Sci.">
        <title>Draft Genome of Tanacetum Coccineum: Genomic Comparison of Closely Related Tanacetum-Family Plants.</title>
        <authorList>
            <person name="Yamashiro T."/>
            <person name="Shiraishi A."/>
            <person name="Nakayama K."/>
            <person name="Satake H."/>
        </authorList>
    </citation>
    <scope>NUCLEOTIDE SEQUENCE</scope>
</reference>
<dbReference type="EMBL" id="BQNB010017521">
    <property type="protein sequence ID" value="GJT64168.1"/>
    <property type="molecule type" value="Genomic_DNA"/>
</dbReference>
<protein>
    <submittedName>
        <fullName evidence="1">Uncharacterized protein</fullName>
    </submittedName>
</protein>
<evidence type="ECO:0000313" key="1">
    <source>
        <dbReference type="EMBL" id="GJT64168.1"/>
    </source>
</evidence>
<sequence length="173" mass="19472">MSESAKRHEENSNMIKEIRALTDAAVRNQGALIKTLEIQIGQISKTIFEADKNPIRRVGSSQYAVSTTLNKRLMFESRQMTISFPSHLNDYYCEEKKGSHGPQFLEAYSYGASHIDNSIPRKEKDPRSFTLSCYINNVCFDNALADLGASISMDNVNITRKWSKPDKHGHGNG</sequence>
<keyword evidence="2" id="KW-1185">Reference proteome</keyword>
<gene>
    <name evidence="1" type="ORF">Tco_1015648</name>
</gene>
<name>A0ABQ5FLE8_9ASTR</name>